<evidence type="ECO:0000313" key="2">
    <source>
        <dbReference type="Proteomes" id="UP000827872"/>
    </source>
</evidence>
<dbReference type="Proteomes" id="UP000827872">
    <property type="component" value="Linkage Group LG02"/>
</dbReference>
<organism evidence="1 2">
    <name type="scientific">Sphaerodactylus townsendi</name>
    <dbReference type="NCBI Taxonomy" id="933632"/>
    <lineage>
        <taxon>Eukaryota</taxon>
        <taxon>Metazoa</taxon>
        <taxon>Chordata</taxon>
        <taxon>Craniata</taxon>
        <taxon>Vertebrata</taxon>
        <taxon>Euteleostomi</taxon>
        <taxon>Lepidosauria</taxon>
        <taxon>Squamata</taxon>
        <taxon>Bifurcata</taxon>
        <taxon>Gekkota</taxon>
        <taxon>Sphaerodactylidae</taxon>
        <taxon>Sphaerodactylus</taxon>
    </lineage>
</organism>
<dbReference type="EMBL" id="CM037615">
    <property type="protein sequence ID" value="KAH8012939.1"/>
    <property type="molecule type" value="Genomic_DNA"/>
</dbReference>
<comment type="caution">
    <text evidence="1">The sequence shown here is derived from an EMBL/GenBank/DDBJ whole genome shotgun (WGS) entry which is preliminary data.</text>
</comment>
<gene>
    <name evidence="1" type="ORF">K3G42_007112</name>
</gene>
<reference evidence="1" key="1">
    <citation type="submission" date="2021-08" db="EMBL/GenBank/DDBJ databases">
        <title>The first chromosome-level gecko genome reveals the dynamic sex chromosomes of Neotropical dwarf geckos (Sphaerodactylidae: Sphaerodactylus).</title>
        <authorList>
            <person name="Pinto B.J."/>
            <person name="Keating S.E."/>
            <person name="Gamble T."/>
        </authorList>
    </citation>
    <scope>NUCLEOTIDE SEQUENCE</scope>
    <source>
        <strain evidence="1">TG3544</strain>
    </source>
</reference>
<evidence type="ECO:0000313" key="1">
    <source>
        <dbReference type="EMBL" id="KAH8012939.1"/>
    </source>
</evidence>
<name>A0ACB8G083_9SAUR</name>
<sequence length="139" mass="15596">MGSEWLCSEFVPSLGSMSSWGHHCLGMAPAHAIATVLRYWYQDSPPKEVLSLGVISEGQFELPEGIVFSMPVRFRNGTWRAITELEMSTKNQEYLQILALDLIREKEVALGEAIELYPQRRGKRERSDADLLSIASNPG</sequence>
<proteinExistence type="predicted"/>
<protein>
    <submittedName>
        <fullName evidence="1">Uncharacterized protein</fullName>
    </submittedName>
</protein>
<accession>A0ACB8G083</accession>
<keyword evidence="2" id="KW-1185">Reference proteome</keyword>